<feature type="domain" description="5'-3' exonuclease" evidence="4">
    <location>
        <begin position="3"/>
        <end position="277"/>
    </location>
</feature>
<dbReference type="InterPro" id="IPR020046">
    <property type="entry name" value="5-3_exonucl_a-hlix_arch_N"/>
</dbReference>
<dbReference type="GO" id="GO:0008409">
    <property type="term" value="F:5'-3' exonuclease activity"/>
    <property type="evidence" value="ECO:0007669"/>
    <property type="project" value="InterPro"/>
</dbReference>
<evidence type="ECO:0000256" key="1">
    <source>
        <dbReference type="ARBA" id="ARBA00022722"/>
    </source>
</evidence>
<dbReference type="PANTHER" id="PTHR42646">
    <property type="entry name" value="FLAP ENDONUCLEASE XNI"/>
    <property type="match status" value="1"/>
</dbReference>
<dbReference type="SMART" id="SM00279">
    <property type="entry name" value="HhH2"/>
    <property type="match status" value="1"/>
</dbReference>
<dbReference type="Gene3D" id="1.10.150.20">
    <property type="entry name" value="5' to 3' exonuclease, C-terminal subdomain"/>
    <property type="match status" value="1"/>
</dbReference>
<dbReference type="AlphaFoldDB" id="A0A857N4C1"/>
<dbReference type="InterPro" id="IPR036279">
    <property type="entry name" value="5-3_exonuclease_C_sf"/>
</dbReference>
<keyword evidence="2" id="KW-0378">Hydrolase</keyword>
<dbReference type="GO" id="GO:0003677">
    <property type="term" value="F:DNA binding"/>
    <property type="evidence" value="ECO:0007669"/>
    <property type="project" value="UniProtKB-KW"/>
</dbReference>
<dbReference type="Proteomes" id="UP000463983">
    <property type="component" value="Chromosome"/>
</dbReference>
<keyword evidence="6" id="KW-1185">Reference proteome</keyword>
<name>A0A857N4C1_9BACT</name>
<organism evidence="5 6">
    <name type="scientific">Candidatus Chazhemtobacterium aquaticus</name>
    <dbReference type="NCBI Taxonomy" id="2715735"/>
    <lineage>
        <taxon>Bacteria</taxon>
        <taxon>Candidatus Chazhemtobacteraceae</taxon>
        <taxon>Candidatus Chazhemtobacterium</taxon>
    </lineage>
</organism>
<dbReference type="Pfam" id="PF02739">
    <property type="entry name" value="5_3_exonuc_N"/>
    <property type="match status" value="1"/>
</dbReference>
<evidence type="ECO:0000256" key="2">
    <source>
        <dbReference type="ARBA" id="ARBA00022801"/>
    </source>
</evidence>
<dbReference type="SMART" id="SM00475">
    <property type="entry name" value="53EXOc"/>
    <property type="match status" value="1"/>
</dbReference>
<evidence type="ECO:0000256" key="3">
    <source>
        <dbReference type="ARBA" id="ARBA00023125"/>
    </source>
</evidence>
<dbReference type="Gene3D" id="3.40.50.1010">
    <property type="entry name" value="5'-nuclease"/>
    <property type="match status" value="1"/>
</dbReference>
<evidence type="ECO:0000313" key="5">
    <source>
        <dbReference type="EMBL" id="QHO63055.1"/>
    </source>
</evidence>
<dbReference type="GO" id="GO:0033567">
    <property type="term" value="P:DNA replication, Okazaki fragment processing"/>
    <property type="evidence" value="ECO:0007669"/>
    <property type="project" value="InterPro"/>
</dbReference>
<dbReference type="SUPFAM" id="SSF47807">
    <property type="entry name" value="5' to 3' exonuclease, C-terminal subdomain"/>
    <property type="match status" value="1"/>
</dbReference>
<keyword evidence="3" id="KW-0238">DNA-binding</keyword>
<dbReference type="FunFam" id="1.10.150.20:FF:000003">
    <property type="entry name" value="DNA polymerase I"/>
    <property type="match status" value="1"/>
</dbReference>
<dbReference type="SUPFAM" id="SSF88723">
    <property type="entry name" value="PIN domain-like"/>
    <property type="match status" value="1"/>
</dbReference>
<evidence type="ECO:0000313" key="6">
    <source>
        <dbReference type="Proteomes" id="UP000463983"/>
    </source>
</evidence>
<dbReference type="CDD" id="cd09859">
    <property type="entry name" value="PIN_53EXO"/>
    <property type="match status" value="1"/>
</dbReference>
<accession>A0A857N4C1</accession>
<evidence type="ECO:0000259" key="4">
    <source>
        <dbReference type="SMART" id="SM00475"/>
    </source>
</evidence>
<dbReference type="InterPro" id="IPR038969">
    <property type="entry name" value="FEN"/>
</dbReference>
<dbReference type="EMBL" id="CP047901">
    <property type="protein sequence ID" value="QHO63055.1"/>
    <property type="molecule type" value="Genomic_DNA"/>
</dbReference>
<dbReference type="PANTHER" id="PTHR42646:SF2">
    <property type="entry name" value="5'-3' EXONUCLEASE FAMILY PROTEIN"/>
    <property type="match status" value="1"/>
</dbReference>
<dbReference type="CDD" id="cd09898">
    <property type="entry name" value="H3TH_53EXO"/>
    <property type="match status" value="1"/>
</dbReference>
<dbReference type="InterPro" id="IPR008918">
    <property type="entry name" value="HhH2"/>
</dbReference>
<dbReference type="InterPro" id="IPR002421">
    <property type="entry name" value="5-3_exonuclease"/>
</dbReference>
<dbReference type="EC" id="2.7.7.7" evidence="5"/>
<keyword evidence="1" id="KW-0540">Nuclease</keyword>
<dbReference type="InterPro" id="IPR020045">
    <property type="entry name" value="DNA_polI_H3TH"/>
</dbReference>
<dbReference type="InterPro" id="IPR029060">
    <property type="entry name" value="PIN-like_dom_sf"/>
</dbReference>
<gene>
    <name evidence="5" type="ORF">MICH65_0074</name>
</gene>
<protein>
    <submittedName>
        <fullName evidence="5">DNA polymerase I</fullName>
        <ecNumber evidence="5">2.7.7.7</ecNumber>
    </submittedName>
</protein>
<proteinExistence type="predicted"/>
<sequence length="314" mass="35633">MSKRLVLVDGMAILHRAYHAYPLSLTAPDGELTNAVYGFTTILMTVIEKLKPSHVVVAWDVGKPTFRHKEYEGYKAKREKPDDELIGQIGRTQEVVEMLNIPQFGVEGYEADDVVGTLSRQAIKDVESEVIIVTGDRDALQLVRDEKVRVWMPAAPSRQGQSRGSMLYDREAVVAKYGMRPEQLVDLKALMGDISDDIPGIKGIGEKTASKLIIEFGGLDELYQVLRKDRSRVVELVGERFTRMLEEGEKDAYMSRKLGKIVLEVPVQLSWKKCKLSNYDRKRVVELFEKLAFRSLIDKLPNDEWDENLEGLFS</sequence>
<dbReference type="Pfam" id="PF01367">
    <property type="entry name" value="5_3_exonuc"/>
    <property type="match status" value="1"/>
</dbReference>
<dbReference type="KEGG" id="caqa:MICH65_0074"/>
<dbReference type="RefSeq" id="WP_161931463.1">
    <property type="nucleotide sequence ID" value="NZ_CP047901.1"/>
</dbReference>
<dbReference type="GO" id="GO:0017108">
    <property type="term" value="F:5'-flap endonuclease activity"/>
    <property type="evidence" value="ECO:0007669"/>
    <property type="project" value="InterPro"/>
</dbReference>
<dbReference type="GO" id="GO:0003887">
    <property type="term" value="F:DNA-directed DNA polymerase activity"/>
    <property type="evidence" value="ECO:0007669"/>
    <property type="project" value="UniProtKB-EC"/>
</dbReference>
<reference evidence="6" key="1">
    <citation type="journal article" date="2020" name="Microorganisms">
        <title>Complete Genome of a Member of a New Bacterial Lineage in the Microgenomates Group Reveals an Unusual Nucleotide Composition Disparity Between Two Strands of DNA and Limited Metabolic Potential.</title>
        <authorList>
            <person name="Kadnikov V.V."/>
            <person name="Mardanov A.V."/>
            <person name="Beletsky A.V."/>
            <person name="Karnachuk O.V."/>
            <person name="Ravin N.V."/>
        </authorList>
    </citation>
    <scope>NUCLEOTIDE SEQUENCE [LARGE SCALE GENOMIC DNA]</scope>
</reference>
<keyword evidence="5" id="KW-0808">Transferase</keyword>
<keyword evidence="5" id="KW-0548">Nucleotidyltransferase</keyword>